<dbReference type="Pfam" id="PF00122">
    <property type="entry name" value="E1-E2_ATPase"/>
    <property type="match status" value="1"/>
</dbReference>
<dbReference type="InterPro" id="IPR059000">
    <property type="entry name" value="ATPase_P-type_domA"/>
</dbReference>
<evidence type="ECO:0000313" key="24">
    <source>
        <dbReference type="Proteomes" id="UP000192368"/>
    </source>
</evidence>
<dbReference type="GO" id="GO:0016887">
    <property type="term" value="F:ATP hydrolysis activity"/>
    <property type="evidence" value="ECO:0007669"/>
    <property type="project" value="InterPro"/>
</dbReference>
<dbReference type="AlphaFoldDB" id="A0A1W1VEV1"/>
<dbReference type="OrthoDB" id="9760364at2"/>
<name>A0A1W1VEV1_PEPAS</name>
<feature type="transmembrane region" description="Helical" evidence="21">
    <location>
        <begin position="380"/>
        <end position="401"/>
    </location>
</feature>
<feature type="domain" description="HMA" evidence="22">
    <location>
        <begin position="1"/>
        <end position="66"/>
    </location>
</feature>
<dbReference type="InterPro" id="IPR017969">
    <property type="entry name" value="Heavy-metal-associated_CS"/>
</dbReference>
<dbReference type="PRINTS" id="PR00943">
    <property type="entry name" value="CUATPASE"/>
</dbReference>
<reference evidence="24" key="1">
    <citation type="submission" date="2017-04" db="EMBL/GenBank/DDBJ databases">
        <authorList>
            <person name="Varghese N."/>
            <person name="Submissions S."/>
        </authorList>
    </citation>
    <scope>NUCLEOTIDE SEQUENCE [LARGE SCALE GENOMIC DNA]</scope>
    <source>
        <strain evidence="24">DSM 20463</strain>
    </source>
</reference>
<dbReference type="Gene3D" id="3.40.50.1000">
    <property type="entry name" value="HAD superfamily/HAD-like"/>
    <property type="match status" value="1"/>
</dbReference>
<evidence type="ECO:0000256" key="4">
    <source>
        <dbReference type="ARBA" id="ARBA00015102"/>
    </source>
</evidence>
<keyword evidence="18 21" id="KW-0472">Membrane</keyword>
<dbReference type="InterPro" id="IPR018303">
    <property type="entry name" value="ATPase_P-typ_P_site"/>
</dbReference>
<dbReference type="InterPro" id="IPR001757">
    <property type="entry name" value="P_typ_ATPase"/>
</dbReference>
<dbReference type="NCBIfam" id="TIGR01494">
    <property type="entry name" value="ATPase_P-type"/>
    <property type="match status" value="1"/>
</dbReference>
<keyword evidence="5" id="KW-0813">Transport</keyword>
<dbReference type="CDD" id="cd02094">
    <property type="entry name" value="P-type_ATPase_Cu-like"/>
    <property type="match status" value="1"/>
</dbReference>
<evidence type="ECO:0000256" key="21">
    <source>
        <dbReference type="RuleBase" id="RU362081"/>
    </source>
</evidence>
<dbReference type="InterPro" id="IPR023299">
    <property type="entry name" value="ATPase_P-typ_cyto_dom_N"/>
</dbReference>
<dbReference type="PANTHER" id="PTHR43520:SF8">
    <property type="entry name" value="P-TYPE CU(+) TRANSPORTER"/>
    <property type="match status" value="1"/>
</dbReference>
<feature type="transmembrane region" description="Helical" evidence="21">
    <location>
        <begin position="352"/>
        <end position="374"/>
    </location>
</feature>
<evidence type="ECO:0000313" key="23">
    <source>
        <dbReference type="EMBL" id="SMB91902.1"/>
    </source>
</evidence>
<dbReference type="SUPFAM" id="SSF56784">
    <property type="entry name" value="HAD-like"/>
    <property type="match status" value="1"/>
</dbReference>
<dbReference type="NCBIfam" id="TIGR01525">
    <property type="entry name" value="ATPase-IB_hvy"/>
    <property type="match status" value="1"/>
</dbReference>
<comment type="similarity">
    <text evidence="2 21">Belongs to the cation transport ATPase (P-type) (TC 3.A.3) family. Type IB subfamily.</text>
</comment>
<dbReference type="NCBIfam" id="TIGR01512">
    <property type="entry name" value="ATPase-IB2_Cd"/>
    <property type="match status" value="1"/>
</dbReference>
<dbReference type="GO" id="GO:0140581">
    <property type="term" value="F:P-type monovalent copper transporter activity"/>
    <property type="evidence" value="ECO:0007669"/>
    <property type="project" value="UniProtKB-EC"/>
</dbReference>
<evidence type="ECO:0000256" key="19">
    <source>
        <dbReference type="ARBA" id="ARBA00029719"/>
    </source>
</evidence>
<feature type="transmembrane region" description="Helical" evidence="21">
    <location>
        <begin position="90"/>
        <end position="111"/>
    </location>
</feature>
<dbReference type="CDD" id="cd00371">
    <property type="entry name" value="HMA"/>
    <property type="match status" value="1"/>
</dbReference>
<evidence type="ECO:0000256" key="6">
    <source>
        <dbReference type="ARBA" id="ARBA00022475"/>
    </source>
</evidence>
<protein>
    <recommendedName>
        <fullName evidence="4">Copper-exporting P-type ATPase</fullName>
        <ecNumber evidence="3">7.2.2.8</ecNumber>
    </recommendedName>
    <alternativeName>
        <fullName evidence="19">Copper-exporting P-type ATPase A</fullName>
    </alternativeName>
</protein>
<feature type="transmembrane region" description="Helical" evidence="21">
    <location>
        <begin position="199"/>
        <end position="218"/>
    </location>
</feature>
<dbReference type="InterPro" id="IPR006121">
    <property type="entry name" value="HMA_dom"/>
</dbReference>
<dbReference type="Pfam" id="PF00702">
    <property type="entry name" value="Hydrolase"/>
    <property type="match status" value="1"/>
</dbReference>
<comment type="catalytic activity">
    <reaction evidence="20">
        <text>Cu(+)(in) + ATP + H2O = Cu(+)(out) + ADP + phosphate + H(+)</text>
        <dbReference type="Rhea" id="RHEA:25792"/>
        <dbReference type="ChEBI" id="CHEBI:15377"/>
        <dbReference type="ChEBI" id="CHEBI:15378"/>
        <dbReference type="ChEBI" id="CHEBI:30616"/>
        <dbReference type="ChEBI" id="CHEBI:43474"/>
        <dbReference type="ChEBI" id="CHEBI:49552"/>
        <dbReference type="ChEBI" id="CHEBI:456216"/>
        <dbReference type="EC" id="7.2.2.8"/>
    </reaction>
</comment>
<keyword evidence="24" id="KW-1185">Reference proteome</keyword>
<keyword evidence="11" id="KW-0187">Copper transport</keyword>
<dbReference type="PROSITE" id="PS00154">
    <property type="entry name" value="ATPASE_E1_E2"/>
    <property type="match status" value="1"/>
</dbReference>
<dbReference type="Gene3D" id="3.30.70.100">
    <property type="match status" value="1"/>
</dbReference>
<keyword evidence="17" id="KW-0406">Ion transport</keyword>
<dbReference type="SUPFAM" id="SSF55008">
    <property type="entry name" value="HMA, heavy metal-associated domain"/>
    <property type="match status" value="1"/>
</dbReference>
<evidence type="ECO:0000256" key="9">
    <source>
        <dbReference type="ARBA" id="ARBA00022723"/>
    </source>
</evidence>
<dbReference type="GO" id="GO:0005886">
    <property type="term" value="C:plasma membrane"/>
    <property type="evidence" value="ECO:0007669"/>
    <property type="project" value="UniProtKB-SubCell"/>
</dbReference>
<dbReference type="FunFam" id="3.40.50.1000:FF:000144">
    <property type="entry name" value="copper-transporting ATPase 1 isoform X2"/>
    <property type="match status" value="1"/>
</dbReference>
<evidence type="ECO:0000256" key="7">
    <source>
        <dbReference type="ARBA" id="ARBA00022553"/>
    </source>
</evidence>
<keyword evidence="9 21" id="KW-0479">Metal-binding</keyword>
<evidence type="ECO:0000256" key="15">
    <source>
        <dbReference type="ARBA" id="ARBA00022989"/>
    </source>
</evidence>
<keyword evidence="7" id="KW-0597">Phosphoprotein</keyword>
<organism evidence="23 24">
    <name type="scientific">Peptoniphilus asaccharolyticus DSM 20463</name>
    <dbReference type="NCBI Taxonomy" id="573058"/>
    <lineage>
        <taxon>Bacteria</taxon>
        <taxon>Bacillati</taxon>
        <taxon>Bacillota</taxon>
        <taxon>Tissierellia</taxon>
        <taxon>Tissierellales</taxon>
        <taxon>Peptoniphilaceae</taxon>
        <taxon>Peptoniphilus</taxon>
    </lineage>
</organism>
<dbReference type="SFLD" id="SFLDG00002">
    <property type="entry name" value="C1.7:_P-type_atpase_like"/>
    <property type="match status" value="1"/>
</dbReference>
<feature type="transmembrane region" description="Helical" evidence="21">
    <location>
        <begin position="712"/>
        <end position="734"/>
    </location>
</feature>
<dbReference type="Proteomes" id="UP000192368">
    <property type="component" value="Unassembled WGS sequence"/>
</dbReference>
<accession>A0A1W1VEV1</accession>
<dbReference type="InterPro" id="IPR023298">
    <property type="entry name" value="ATPase_P-typ_TM_dom_sf"/>
</dbReference>
<feature type="transmembrane region" description="Helical" evidence="21">
    <location>
        <begin position="161"/>
        <end position="179"/>
    </location>
</feature>
<dbReference type="SFLD" id="SFLDF00027">
    <property type="entry name" value="p-type_atpase"/>
    <property type="match status" value="1"/>
</dbReference>
<dbReference type="InterPro" id="IPR036412">
    <property type="entry name" value="HAD-like_sf"/>
</dbReference>
<dbReference type="InterPro" id="IPR027256">
    <property type="entry name" value="P-typ_ATPase_IB"/>
</dbReference>
<dbReference type="PROSITE" id="PS01047">
    <property type="entry name" value="HMA_1"/>
    <property type="match status" value="1"/>
</dbReference>
<feature type="transmembrane region" description="Helical" evidence="21">
    <location>
        <begin position="687"/>
        <end position="706"/>
    </location>
</feature>
<dbReference type="SUPFAM" id="SSF81665">
    <property type="entry name" value="Calcium ATPase, transmembrane domain M"/>
    <property type="match status" value="1"/>
</dbReference>
<evidence type="ECO:0000256" key="5">
    <source>
        <dbReference type="ARBA" id="ARBA00022448"/>
    </source>
</evidence>
<keyword evidence="13" id="KW-0460">Magnesium</keyword>
<evidence type="ECO:0000256" key="13">
    <source>
        <dbReference type="ARBA" id="ARBA00022842"/>
    </source>
</evidence>
<dbReference type="RefSeq" id="WP_084231391.1">
    <property type="nucleotide sequence ID" value="NZ_FWWR01000013.1"/>
</dbReference>
<evidence type="ECO:0000256" key="3">
    <source>
        <dbReference type="ARBA" id="ARBA00012517"/>
    </source>
</evidence>
<dbReference type="FunFam" id="2.70.150.10:FF:000002">
    <property type="entry name" value="Copper-transporting ATPase 1, putative"/>
    <property type="match status" value="1"/>
</dbReference>
<dbReference type="GO" id="GO:0055070">
    <property type="term" value="P:copper ion homeostasis"/>
    <property type="evidence" value="ECO:0007669"/>
    <property type="project" value="TreeGrafter"/>
</dbReference>
<dbReference type="EMBL" id="FWWR01000013">
    <property type="protein sequence ID" value="SMB91902.1"/>
    <property type="molecule type" value="Genomic_DNA"/>
</dbReference>
<keyword evidence="12 21" id="KW-0067">ATP-binding</keyword>
<dbReference type="InterPro" id="IPR008250">
    <property type="entry name" value="ATPase_P-typ_transduc_dom_A_sf"/>
</dbReference>
<evidence type="ECO:0000256" key="2">
    <source>
        <dbReference type="ARBA" id="ARBA00006024"/>
    </source>
</evidence>
<dbReference type="NCBIfam" id="TIGR01511">
    <property type="entry name" value="ATPase-IB1_Cu"/>
    <property type="match status" value="1"/>
</dbReference>
<dbReference type="PRINTS" id="PR00119">
    <property type="entry name" value="CATATPASE"/>
</dbReference>
<dbReference type="InterPro" id="IPR044492">
    <property type="entry name" value="P_typ_ATPase_HD_dom"/>
</dbReference>
<keyword evidence="6 21" id="KW-1003">Cell membrane</keyword>
<sequence length="747" mass="80630">MKQKFDVTGMSCAACSTRLEKKVSKIQGVENVSVNLLANSMVVEHTDDITDKDIIKVVEDTGFGATVKGENVKKETVKPNDELKEMKNRLITSLFFTIPLFYIAMGDMWGLPMPEFLIGTENAIAYAFTQFLFVLPIVFINRKYFINGFKNLYRLSPNMDSLIAVGAGAAIVYGVYSIYKIGFTLGNGNMQTAHHFMMHLYFESAGMILTLITLGKFFETRAKDRTSEAITKLMNLAPKTALINRNGVEGEVLVEDIVVGDIVIIKNGNAIPVDGVVIEGYGVVDESALTGESIPVTKEVGDSVTAGTLNNSGFFKMETKRVGEDTTLAKIIRLVEDATTSKAPIAKLADKISGVFVPVVISIAILATIVWTILTKDFEFALGIGISVLVISCPCALGLATPTAIMVGTGKGAENGILIKSAEALEILHSVNTVVFDKTGTITEGKPKVTDIIPCGVSEDELIKIAATIENLSSHPLAEAIVNSAREKNITIEEASEYELLPGKGMSAVYRDQKIYAGNSKLMSELGFEIERENFAEQGKTPLYFSKDNKIIGTIAVADTIKEDSKTAIRNLNQMGIETVMITGDNHRTAEAIAKQVGIHKVVAEVLPEDKEKEVRKLQESGQVAMVGDGINDAPALARADVGMAIGAGTEVAIESADVVLMKSNLLDVVSAIGLSKAVMVNIKENLFWAFIYNAIGVPIAAGLFYNKFGLLLNPMIGAAAMSFSSVSVVSNALRLKFFTPKWKRGE</sequence>
<evidence type="ECO:0000256" key="16">
    <source>
        <dbReference type="ARBA" id="ARBA00023008"/>
    </source>
</evidence>
<dbReference type="Gene3D" id="2.70.150.10">
    <property type="entry name" value="Calcium-transporting ATPase, cytoplasmic transduction domain A"/>
    <property type="match status" value="1"/>
</dbReference>
<dbReference type="InterPro" id="IPR036163">
    <property type="entry name" value="HMA_dom_sf"/>
</dbReference>
<evidence type="ECO:0000256" key="11">
    <source>
        <dbReference type="ARBA" id="ARBA00022796"/>
    </source>
</evidence>
<evidence type="ECO:0000259" key="22">
    <source>
        <dbReference type="PROSITE" id="PS50846"/>
    </source>
</evidence>
<dbReference type="PANTHER" id="PTHR43520">
    <property type="entry name" value="ATP7, ISOFORM B"/>
    <property type="match status" value="1"/>
</dbReference>
<dbReference type="SFLD" id="SFLDS00003">
    <property type="entry name" value="Haloacid_Dehalogenase"/>
    <property type="match status" value="1"/>
</dbReference>
<dbReference type="EC" id="7.2.2.8" evidence="3"/>
<gene>
    <name evidence="23" type="ORF">SAMN00017477_1861</name>
</gene>
<dbReference type="PROSITE" id="PS50846">
    <property type="entry name" value="HMA_2"/>
    <property type="match status" value="1"/>
</dbReference>
<evidence type="ECO:0000256" key="1">
    <source>
        <dbReference type="ARBA" id="ARBA00004651"/>
    </source>
</evidence>
<evidence type="ECO:0000256" key="14">
    <source>
        <dbReference type="ARBA" id="ARBA00022967"/>
    </source>
</evidence>
<comment type="subcellular location">
    <subcellularLocation>
        <location evidence="1">Cell membrane</location>
        <topology evidence="1">Multi-pass membrane protein</topology>
    </subcellularLocation>
</comment>
<keyword evidence="14" id="KW-1278">Translocase</keyword>
<evidence type="ECO:0000256" key="17">
    <source>
        <dbReference type="ARBA" id="ARBA00023065"/>
    </source>
</evidence>
<dbReference type="GO" id="GO:0005524">
    <property type="term" value="F:ATP binding"/>
    <property type="evidence" value="ECO:0007669"/>
    <property type="project" value="UniProtKB-UniRule"/>
</dbReference>
<evidence type="ECO:0000256" key="20">
    <source>
        <dbReference type="ARBA" id="ARBA00049289"/>
    </source>
</evidence>
<dbReference type="FunFam" id="3.30.70.100:FF:000005">
    <property type="entry name" value="Copper-exporting P-type ATPase A"/>
    <property type="match status" value="1"/>
</dbReference>
<dbReference type="Pfam" id="PF00403">
    <property type="entry name" value="HMA"/>
    <property type="match status" value="1"/>
</dbReference>
<feature type="transmembrane region" description="Helical" evidence="21">
    <location>
        <begin position="123"/>
        <end position="140"/>
    </location>
</feature>
<keyword evidence="15 21" id="KW-1133">Transmembrane helix</keyword>
<keyword evidence="8 21" id="KW-0812">Transmembrane</keyword>
<evidence type="ECO:0000256" key="10">
    <source>
        <dbReference type="ARBA" id="ARBA00022741"/>
    </source>
</evidence>
<dbReference type="SUPFAM" id="SSF81653">
    <property type="entry name" value="Calcium ATPase, transduction domain A"/>
    <property type="match status" value="1"/>
</dbReference>
<dbReference type="Gene3D" id="3.40.1110.10">
    <property type="entry name" value="Calcium-transporting ATPase, cytoplasmic domain N"/>
    <property type="match status" value="1"/>
</dbReference>
<evidence type="ECO:0000256" key="18">
    <source>
        <dbReference type="ARBA" id="ARBA00023136"/>
    </source>
</evidence>
<proteinExistence type="inferred from homology"/>
<dbReference type="STRING" id="573058.SAMN00017477_1861"/>
<dbReference type="GO" id="GO:0043682">
    <property type="term" value="F:P-type divalent copper transporter activity"/>
    <property type="evidence" value="ECO:0007669"/>
    <property type="project" value="TreeGrafter"/>
</dbReference>
<dbReference type="InterPro" id="IPR023214">
    <property type="entry name" value="HAD_sf"/>
</dbReference>
<evidence type="ECO:0000256" key="12">
    <source>
        <dbReference type="ARBA" id="ARBA00022840"/>
    </source>
</evidence>
<keyword evidence="16" id="KW-0186">Copper</keyword>
<evidence type="ECO:0000256" key="8">
    <source>
        <dbReference type="ARBA" id="ARBA00022692"/>
    </source>
</evidence>
<dbReference type="GO" id="GO:0005507">
    <property type="term" value="F:copper ion binding"/>
    <property type="evidence" value="ECO:0007669"/>
    <property type="project" value="TreeGrafter"/>
</dbReference>
<keyword evidence="10 21" id="KW-0547">Nucleotide-binding</keyword>